<name>A0A8H3IZA6_9LECA</name>
<dbReference type="InterPro" id="IPR015797">
    <property type="entry name" value="NUDIX_hydrolase-like_dom_sf"/>
</dbReference>
<dbReference type="AlphaFoldDB" id="A0A8H3IZA6"/>
<comment type="caution">
    <text evidence="2">The sequence shown here is derived from an EMBL/GenBank/DDBJ whole genome shotgun (WGS) entry which is preliminary data.</text>
</comment>
<feature type="domain" description="Nudix hydrolase" evidence="1">
    <location>
        <begin position="30"/>
        <end position="176"/>
    </location>
</feature>
<protein>
    <recommendedName>
        <fullName evidence="1">Nudix hydrolase domain-containing protein</fullName>
    </recommendedName>
</protein>
<reference evidence="2" key="1">
    <citation type="submission" date="2021-03" db="EMBL/GenBank/DDBJ databases">
        <authorList>
            <person name="Tagirdzhanova G."/>
        </authorList>
    </citation>
    <scope>NUCLEOTIDE SEQUENCE</scope>
</reference>
<dbReference type="PANTHER" id="PTHR43736">
    <property type="entry name" value="ADP-RIBOSE PYROPHOSPHATASE"/>
    <property type="match status" value="1"/>
</dbReference>
<dbReference type="Pfam" id="PF00293">
    <property type="entry name" value="NUDIX"/>
    <property type="match status" value="1"/>
</dbReference>
<dbReference type="OrthoDB" id="276276at2759"/>
<dbReference type="Proteomes" id="UP000664534">
    <property type="component" value="Unassembled WGS sequence"/>
</dbReference>
<organism evidence="2 3">
    <name type="scientific">Imshaugia aleurites</name>
    <dbReference type="NCBI Taxonomy" id="172621"/>
    <lineage>
        <taxon>Eukaryota</taxon>
        <taxon>Fungi</taxon>
        <taxon>Dikarya</taxon>
        <taxon>Ascomycota</taxon>
        <taxon>Pezizomycotina</taxon>
        <taxon>Lecanoromycetes</taxon>
        <taxon>OSLEUM clade</taxon>
        <taxon>Lecanoromycetidae</taxon>
        <taxon>Lecanorales</taxon>
        <taxon>Lecanorineae</taxon>
        <taxon>Parmeliaceae</taxon>
        <taxon>Imshaugia</taxon>
    </lineage>
</organism>
<keyword evidence="3" id="KW-1185">Reference proteome</keyword>
<proteinExistence type="predicted"/>
<dbReference type="InterPro" id="IPR000086">
    <property type="entry name" value="NUDIX_hydrolase_dom"/>
</dbReference>
<gene>
    <name evidence="2" type="ORF">IMSHALPRED_009817</name>
</gene>
<dbReference type="Gene3D" id="3.90.79.10">
    <property type="entry name" value="Nucleoside Triphosphate Pyrophosphohydrolase"/>
    <property type="match status" value="1"/>
</dbReference>
<accession>A0A8H3IZA6</accession>
<sequence length="188" mass="21034">MTSKSDLQALLALTKSQYRINHPSPSGHPYDKIIVGAVIFHPASSPPAKTLLLKRAANEEFYPNVFEIPGGHVEDTDADIYQALVREIQEETALSVDSVIASIEPFAYSTEKTVTRGEEKVVVQKSSLQLNFICEITEATFRVNPEEHSEGMWVAKDEVGKLQMTEEMRLVVEGAFRWKESQAALIRE</sequence>
<dbReference type="PANTHER" id="PTHR43736:SF1">
    <property type="entry name" value="DIHYDRONEOPTERIN TRIPHOSPHATE DIPHOSPHATASE"/>
    <property type="match status" value="1"/>
</dbReference>
<dbReference type="PROSITE" id="PS51462">
    <property type="entry name" value="NUDIX"/>
    <property type="match status" value="1"/>
</dbReference>
<dbReference type="EMBL" id="CAJPDT010000078">
    <property type="protein sequence ID" value="CAF9934719.1"/>
    <property type="molecule type" value="Genomic_DNA"/>
</dbReference>
<evidence type="ECO:0000313" key="3">
    <source>
        <dbReference type="Proteomes" id="UP000664534"/>
    </source>
</evidence>
<evidence type="ECO:0000259" key="1">
    <source>
        <dbReference type="PROSITE" id="PS51462"/>
    </source>
</evidence>
<evidence type="ECO:0000313" key="2">
    <source>
        <dbReference type="EMBL" id="CAF9934719.1"/>
    </source>
</evidence>
<dbReference type="SUPFAM" id="SSF55811">
    <property type="entry name" value="Nudix"/>
    <property type="match status" value="1"/>
</dbReference>